<accession>A0A450YIH0</accession>
<keyword evidence="1" id="KW-0812">Transmembrane</keyword>
<keyword evidence="1" id="KW-0472">Membrane</keyword>
<dbReference type="EMBL" id="CAADFS010000025">
    <property type="protein sequence ID" value="VFK45265.1"/>
    <property type="molecule type" value="Genomic_DNA"/>
</dbReference>
<evidence type="ECO:0000313" key="2">
    <source>
        <dbReference type="EMBL" id="VFK41357.1"/>
    </source>
</evidence>
<dbReference type="EMBL" id="CAADFT010000011">
    <property type="protein sequence ID" value="VFK41357.1"/>
    <property type="molecule type" value="Genomic_DNA"/>
</dbReference>
<dbReference type="AlphaFoldDB" id="A0A450YIH0"/>
<evidence type="ECO:0000313" key="4">
    <source>
        <dbReference type="EMBL" id="VFK63590.1"/>
    </source>
</evidence>
<dbReference type="EMBL" id="CAADFW010000101">
    <property type="protein sequence ID" value="VFK63590.1"/>
    <property type="molecule type" value="Genomic_DNA"/>
</dbReference>
<gene>
    <name evidence="3" type="ORF">BECKTC1821D_GA0114238_102520</name>
    <name evidence="2" type="ORF">BECKTC1821E_GA0114239_101126</name>
    <name evidence="4" type="ORF">BECKTC1821F_GA0114240_11011</name>
</gene>
<keyword evidence="1" id="KW-1133">Transmembrane helix</keyword>
<proteinExistence type="predicted"/>
<organism evidence="2">
    <name type="scientific">Candidatus Kentrum sp. TC</name>
    <dbReference type="NCBI Taxonomy" id="2126339"/>
    <lineage>
        <taxon>Bacteria</taxon>
        <taxon>Pseudomonadati</taxon>
        <taxon>Pseudomonadota</taxon>
        <taxon>Gammaproteobacteria</taxon>
        <taxon>Candidatus Kentrum</taxon>
    </lineage>
</organism>
<sequence>MLISSYFKYIAATFCIMHISRMHNDLDKITQRINDNMVFSFFDILAAILSPFFAARNGFGTLRIYYSVNRLPWWKIVRQHSPLCTSFSNVKDSVNDGMLFARGSRATIVRRLKIAFDKRALF</sequence>
<feature type="transmembrane region" description="Helical" evidence="1">
    <location>
        <begin position="36"/>
        <end position="54"/>
    </location>
</feature>
<name>A0A450YIH0_9GAMM</name>
<evidence type="ECO:0000256" key="1">
    <source>
        <dbReference type="SAM" id="Phobius"/>
    </source>
</evidence>
<evidence type="ECO:0000313" key="3">
    <source>
        <dbReference type="EMBL" id="VFK45265.1"/>
    </source>
</evidence>
<reference evidence="2" key="1">
    <citation type="submission" date="2019-02" db="EMBL/GenBank/DDBJ databases">
        <authorList>
            <person name="Gruber-Vodicka R. H."/>
            <person name="Seah K. B. B."/>
        </authorList>
    </citation>
    <scope>NUCLEOTIDE SEQUENCE</scope>
    <source>
        <strain evidence="3">BECK_BZ123</strain>
        <strain evidence="2">BECK_BZ125</strain>
        <strain evidence="4">BECK_BZ126</strain>
    </source>
</reference>
<protein>
    <submittedName>
        <fullName evidence="2">Uncharacterized protein</fullName>
    </submittedName>
</protein>